<sequence length="157" mass="16563">MLLTRLITLFSARSAALAGVGLGVVLAGSVLGGCTVAEVSSETPAAEAPARLPAFRLSSQPATAIDSLTDEQVDDTITVSGKIAQRAAVLEGWLYQVQDETGSLWVLTDRDAPEVGDSVTVEGAVRYEPIVVDDINVSEFYLEEKADRQTPDPQADS</sequence>
<dbReference type="PROSITE" id="PS51257">
    <property type="entry name" value="PROKAR_LIPOPROTEIN"/>
    <property type="match status" value="1"/>
</dbReference>
<dbReference type="PROSITE" id="PS00430">
    <property type="entry name" value="TONB_DEPENDENT_REC_1"/>
    <property type="match status" value="1"/>
</dbReference>
<gene>
    <name evidence="1" type="ORF">DCF25_01220</name>
</gene>
<proteinExistence type="predicted"/>
<name>A0A2W4WG55_9CYAN</name>
<reference evidence="2" key="1">
    <citation type="submission" date="2018-04" db="EMBL/GenBank/DDBJ databases">
        <authorList>
            <person name="Cornet L."/>
        </authorList>
    </citation>
    <scope>NUCLEOTIDE SEQUENCE [LARGE SCALE GENOMIC DNA]</scope>
</reference>
<evidence type="ECO:0000313" key="1">
    <source>
        <dbReference type="EMBL" id="PZO23071.1"/>
    </source>
</evidence>
<dbReference type="Proteomes" id="UP000249354">
    <property type="component" value="Unassembled WGS sequence"/>
</dbReference>
<organism evidence="1 2">
    <name type="scientific">Leptolyngbya foveolarum</name>
    <dbReference type="NCBI Taxonomy" id="47253"/>
    <lineage>
        <taxon>Bacteria</taxon>
        <taxon>Bacillati</taxon>
        <taxon>Cyanobacteriota</taxon>
        <taxon>Cyanophyceae</taxon>
        <taxon>Leptolyngbyales</taxon>
        <taxon>Leptolyngbyaceae</taxon>
        <taxon>Leptolyngbya group</taxon>
        <taxon>Leptolyngbya</taxon>
    </lineage>
</organism>
<protein>
    <submittedName>
        <fullName evidence="1">Uncharacterized protein</fullName>
    </submittedName>
</protein>
<comment type="caution">
    <text evidence="1">The sequence shown here is derived from an EMBL/GenBank/DDBJ whole genome shotgun (WGS) entry which is preliminary data.</text>
</comment>
<reference evidence="1 2" key="2">
    <citation type="submission" date="2018-06" db="EMBL/GenBank/DDBJ databases">
        <title>Metagenomic assembly of (sub)arctic Cyanobacteria and their associated microbiome from non-axenic cultures.</title>
        <authorList>
            <person name="Baurain D."/>
        </authorList>
    </citation>
    <scope>NUCLEOTIDE SEQUENCE [LARGE SCALE GENOMIC DNA]</scope>
    <source>
        <strain evidence="1">ULC129bin1</strain>
    </source>
</reference>
<dbReference type="InterPro" id="IPR010916">
    <property type="entry name" value="TonB_box_CS"/>
</dbReference>
<accession>A0A2W4WG55</accession>
<dbReference type="AlphaFoldDB" id="A0A2W4WG55"/>
<evidence type="ECO:0000313" key="2">
    <source>
        <dbReference type="Proteomes" id="UP000249354"/>
    </source>
</evidence>
<dbReference type="EMBL" id="QBMC01000004">
    <property type="protein sequence ID" value="PZO23071.1"/>
    <property type="molecule type" value="Genomic_DNA"/>
</dbReference>